<name>A0A1F4W1W9_UNCKA</name>
<dbReference type="InterPro" id="IPR043718">
    <property type="entry name" value="DUF5659"/>
</dbReference>
<comment type="caution">
    <text evidence="2">The sequence shown here is derived from an EMBL/GenBank/DDBJ whole genome shotgun (WGS) entry which is preliminary data.</text>
</comment>
<protein>
    <recommendedName>
        <fullName evidence="1">DUF5659 domain-containing protein</fullName>
    </recommendedName>
</protein>
<proteinExistence type="predicted"/>
<gene>
    <name evidence="2" type="ORF">A2264_01345</name>
</gene>
<feature type="domain" description="DUF5659" evidence="1">
    <location>
        <begin position="8"/>
        <end position="78"/>
    </location>
</feature>
<evidence type="ECO:0000313" key="2">
    <source>
        <dbReference type="EMBL" id="OGC63360.1"/>
    </source>
</evidence>
<evidence type="ECO:0000259" key="1">
    <source>
        <dbReference type="Pfam" id="PF18903"/>
    </source>
</evidence>
<dbReference type="Pfam" id="PF18903">
    <property type="entry name" value="DUF5659"/>
    <property type="match status" value="1"/>
</dbReference>
<dbReference type="AlphaFoldDB" id="A0A1F4W1W9"/>
<accession>A0A1F4W1W9</accession>
<dbReference type="Proteomes" id="UP000176614">
    <property type="component" value="Unassembled WGS sequence"/>
</dbReference>
<dbReference type="EMBL" id="MEVT01000006">
    <property type="protein sequence ID" value="OGC63360.1"/>
    <property type="molecule type" value="Genomic_DNA"/>
</dbReference>
<evidence type="ECO:0000313" key="3">
    <source>
        <dbReference type="Proteomes" id="UP000176614"/>
    </source>
</evidence>
<sequence length="81" mass="9536">MDKAESTLYKTSTLPLAVCLSLIYPLKSIEKGSDRNLVFVFEETKDLLDSIELYWNKQLQVEPQSFFSRMRELKARLYEQV</sequence>
<reference evidence="2 3" key="1">
    <citation type="journal article" date="2016" name="Nat. Commun.">
        <title>Thousands of microbial genomes shed light on interconnected biogeochemical processes in an aquifer system.</title>
        <authorList>
            <person name="Anantharaman K."/>
            <person name="Brown C.T."/>
            <person name="Hug L.A."/>
            <person name="Sharon I."/>
            <person name="Castelle C.J."/>
            <person name="Probst A.J."/>
            <person name="Thomas B.C."/>
            <person name="Singh A."/>
            <person name="Wilkins M.J."/>
            <person name="Karaoz U."/>
            <person name="Brodie E.L."/>
            <person name="Williams K.H."/>
            <person name="Hubbard S.S."/>
            <person name="Banfield J.F."/>
        </authorList>
    </citation>
    <scope>NUCLEOTIDE SEQUENCE [LARGE SCALE GENOMIC DNA]</scope>
</reference>
<organism evidence="2 3">
    <name type="scientific">candidate division WWE3 bacterium RIFOXYA2_FULL_46_9</name>
    <dbReference type="NCBI Taxonomy" id="1802636"/>
    <lineage>
        <taxon>Bacteria</taxon>
        <taxon>Katanobacteria</taxon>
    </lineage>
</organism>